<gene>
    <name evidence="1" type="ORF">KY290_020986</name>
</gene>
<reference evidence="1 2" key="1">
    <citation type="journal article" date="2021" name="bioRxiv">
        <title>Chromosome-scale and haplotype-resolved genome assembly of a tetraploid potato cultivar.</title>
        <authorList>
            <person name="Sun H."/>
            <person name="Jiao W.-B."/>
            <person name="Krause K."/>
            <person name="Campoy J.A."/>
            <person name="Goel M."/>
            <person name="Folz-Donahue K."/>
            <person name="Kukat C."/>
            <person name="Huettel B."/>
            <person name="Schneeberger K."/>
        </authorList>
    </citation>
    <scope>NUCLEOTIDE SEQUENCE [LARGE SCALE GENOMIC DNA]</scope>
    <source>
        <strain evidence="1">SolTubOtavaFocal</strain>
        <tissue evidence="1">Leaves</tissue>
    </source>
</reference>
<evidence type="ECO:0008006" key="3">
    <source>
        <dbReference type="Google" id="ProtNLM"/>
    </source>
</evidence>
<dbReference type="EMBL" id="JAIVGD010000015">
    <property type="protein sequence ID" value="KAH0757493.1"/>
    <property type="molecule type" value="Genomic_DNA"/>
</dbReference>
<sequence length="174" mass="20284">MTPFQIVYEREPPLLHPFVHGETKIAELEQQLVERDQMLELLETSKVHPIFHVSLFRPAHGCSVITSPPPLPLSGELEFMVEADKVLSHRLVKESRVPTLELLIQWHRRPAEEASWEDYDLLAVLFPLFCLEDKESFQEGCTDTNPPLKKYFRRKYRQKNKELNFGQTTTTTVV</sequence>
<proteinExistence type="predicted"/>
<dbReference type="Proteomes" id="UP000826656">
    <property type="component" value="Unassembled WGS sequence"/>
</dbReference>
<evidence type="ECO:0000313" key="1">
    <source>
        <dbReference type="EMBL" id="KAH0757493.1"/>
    </source>
</evidence>
<dbReference type="SUPFAM" id="SSF54160">
    <property type="entry name" value="Chromo domain-like"/>
    <property type="match status" value="1"/>
</dbReference>
<keyword evidence="2" id="KW-1185">Reference proteome</keyword>
<comment type="caution">
    <text evidence="1">The sequence shown here is derived from an EMBL/GenBank/DDBJ whole genome shotgun (WGS) entry which is preliminary data.</text>
</comment>
<evidence type="ECO:0000313" key="2">
    <source>
        <dbReference type="Proteomes" id="UP000826656"/>
    </source>
</evidence>
<dbReference type="InterPro" id="IPR016197">
    <property type="entry name" value="Chromo-like_dom_sf"/>
</dbReference>
<protein>
    <recommendedName>
        <fullName evidence="3">Chromo domain-containing protein</fullName>
    </recommendedName>
</protein>
<name>A0ABQ7V289_SOLTU</name>
<accession>A0ABQ7V289</accession>
<organism evidence="1 2">
    <name type="scientific">Solanum tuberosum</name>
    <name type="common">Potato</name>
    <dbReference type="NCBI Taxonomy" id="4113"/>
    <lineage>
        <taxon>Eukaryota</taxon>
        <taxon>Viridiplantae</taxon>
        <taxon>Streptophyta</taxon>
        <taxon>Embryophyta</taxon>
        <taxon>Tracheophyta</taxon>
        <taxon>Spermatophyta</taxon>
        <taxon>Magnoliopsida</taxon>
        <taxon>eudicotyledons</taxon>
        <taxon>Gunneridae</taxon>
        <taxon>Pentapetalae</taxon>
        <taxon>asterids</taxon>
        <taxon>lamiids</taxon>
        <taxon>Solanales</taxon>
        <taxon>Solanaceae</taxon>
        <taxon>Solanoideae</taxon>
        <taxon>Solaneae</taxon>
        <taxon>Solanum</taxon>
    </lineage>
</organism>